<dbReference type="Pfam" id="PF00512">
    <property type="entry name" value="HisKA"/>
    <property type="match status" value="1"/>
</dbReference>
<evidence type="ECO:0000259" key="16">
    <source>
        <dbReference type="PROSITE" id="PS50109"/>
    </source>
</evidence>
<keyword evidence="13" id="KW-0472">Membrane</keyword>
<evidence type="ECO:0000259" key="18">
    <source>
        <dbReference type="PROSITE" id="PS50112"/>
    </source>
</evidence>
<dbReference type="PROSITE" id="PS50112">
    <property type="entry name" value="PAS"/>
    <property type="match status" value="2"/>
</dbReference>
<evidence type="ECO:0000256" key="8">
    <source>
        <dbReference type="ARBA" id="ARBA00022741"/>
    </source>
</evidence>
<dbReference type="EMBL" id="CABFPH010000124">
    <property type="protein sequence ID" value="VUD74432.1"/>
    <property type="molecule type" value="Genomic_DNA"/>
</dbReference>
<dbReference type="Pfam" id="PF13426">
    <property type="entry name" value="PAS_9"/>
    <property type="match status" value="1"/>
</dbReference>
<dbReference type="InterPro" id="IPR003018">
    <property type="entry name" value="GAF"/>
</dbReference>
<dbReference type="CDD" id="cd17546">
    <property type="entry name" value="REC_hyHK_CKI1_RcsC-like"/>
    <property type="match status" value="1"/>
</dbReference>
<dbReference type="GO" id="GO:0000155">
    <property type="term" value="F:phosphorelay sensor kinase activity"/>
    <property type="evidence" value="ECO:0007669"/>
    <property type="project" value="InterPro"/>
</dbReference>
<keyword evidence="21" id="KW-1185">Reference proteome</keyword>
<feature type="modified residue" description="4-aspartylphosphate" evidence="14">
    <location>
        <position position="928"/>
    </location>
</feature>
<evidence type="ECO:0000256" key="6">
    <source>
        <dbReference type="ARBA" id="ARBA00022679"/>
    </source>
</evidence>
<dbReference type="InterPro" id="IPR029016">
    <property type="entry name" value="GAF-like_dom_sf"/>
</dbReference>
<evidence type="ECO:0000313" key="20">
    <source>
        <dbReference type="EMBL" id="VUD74432.1"/>
    </source>
</evidence>
<keyword evidence="12" id="KW-0902">Two-component regulatory system</keyword>
<dbReference type="InterPro" id="IPR013655">
    <property type="entry name" value="PAS_fold_3"/>
</dbReference>
<dbReference type="Gene3D" id="3.30.450.20">
    <property type="entry name" value="PAS domain"/>
    <property type="match status" value="3"/>
</dbReference>
<feature type="domain" description="Response regulatory" evidence="17">
    <location>
        <begin position="879"/>
        <end position="996"/>
    </location>
</feature>
<dbReference type="InterPro" id="IPR004358">
    <property type="entry name" value="Sig_transdc_His_kin-like_C"/>
</dbReference>
<accession>A0A509EK31</accession>
<dbReference type="InterPro" id="IPR011006">
    <property type="entry name" value="CheY-like_superfamily"/>
</dbReference>
<proteinExistence type="predicted"/>
<dbReference type="GO" id="GO:0005524">
    <property type="term" value="F:ATP binding"/>
    <property type="evidence" value="ECO:0007669"/>
    <property type="project" value="UniProtKB-KW"/>
</dbReference>
<dbReference type="SUPFAM" id="SSF47384">
    <property type="entry name" value="Homodimeric domain of signal transducing histidine kinase"/>
    <property type="match status" value="1"/>
</dbReference>
<dbReference type="InterPro" id="IPR035965">
    <property type="entry name" value="PAS-like_dom_sf"/>
</dbReference>
<dbReference type="GO" id="GO:0005886">
    <property type="term" value="C:plasma membrane"/>
    <property type="evidence" value="ECO:0007669"/>
    <property type="project" value="UniProtKB-SubCell"/>
</dbReference>
<dbReference type="CDD" id="cd16922">
    <property type="entry name" value="HATPase_EvgS-ArcB-TorS-like"/>
    <property type="match status" value="1"/>
</dbReference>
<dbReference type="CDD" id="cd00130">
    <property type="entry name" value="PAS"/>
    <property type="match status" value="2"/>
</dbReference>
<dbReference type="Pfam" id="PF00072">
    <property type="entry name" value="Response_reg"/>
    <property type="match status" value="1"/>
</dbReference>
<name>A0A509EK31_9HYPH</name>
<dbReference type="Gene3D" id="1.20.120.160">
    <property type="entry name" value="HPT domain"/>
    <property type="match status" value="1"/>
</dbReference>
<dbReference type="PROSITE" id="PS50113">
    <property type="entry name" value="PAC"/>
    <property type="match status" value="2"/>
</dbReference>
<evidence type="ECO:0000256" key="5">
    <source>
        <dbReference type="ARBA" id="ARBA00022553"/>
    </source>
</evidence>
<organism evidence="20 21">
    <name type="scientific">Methylobacterium symbioticum</name>
    <dbReference type="NCBI Taxonomy" id="2584084"/>
    <lineage>
        <taxon>Bacteria</taxon>
        <taxon>Pseudomonadati</taxon>
        <taxon>Pseudomonadota</taxon>
        <taxon>Alphaproteobacteria</taxon>
        <taxon>Hyphomicrobiales</taxon>
        <taxon>Methylobacteriaceae</taxon>
        <taxon>Methylobacterium</taxon>
    </lineage>
</organism>
<evidence type="ECO:0000259" key="19">
    <source>
        <dbReference type="PROSITE" id="PS50113"/>
    </source>
</evidence>
<dbReference type="SUPFAM" id="SSF47226">
    <property type="entry name" value="Histidine-containing phosphotransfer domain, HPT domain"/>
    <property type="match status" value="1"/>
</dbReference>
<dbReference type="InterPro" id="IPR000014">
    <property type="entry name" value="PAS"/>
</dbReference>
<gene>
    <name evidence="20" type="primary">rpfC_2</name>
    <name evidence="20" type="ORF">MET9862_05062</name>
</gene>
<keyword evidence="11" id="KW-1133">Transmembrane helix</keyword>
<dbReference type="SUPFAM" id="SSF52172">
    <property type="entry name" value="CheY-like"/>
    <property type="match status" value="1"/>
</dbReference>
<evidence type="ECO:0000256" key="13">
    <source>
        <dbReference type="ARBA" id="ARBA00023136"/>
    </source>
</evidence>
<dbReference type="SMART" id="SM00387">
    <property type="entry name" value="HATPase_c"/>
    <property type="match status" value="1"/>
</dbReference>
<keyword evidence="8" id="KW-0547">Nucleotide-binding</keyword>
<dbReference type="SUPFAM" id="SSF55781">
    <property type="entry name" value="GAF domain-like"/>
    <property type="match status" value="1"/>
</dbReference>
<dbReference type="SMART" id="SM00448">
    <property type="entry name" value="REC"/>
    <property type="match status" value="1"/>
</dbReference>
<evidence type="ECO:0000256" key="15">
    <source>
        <dbReference type="SAM" id="Coils"/>
    </source>
</evidence>
<dbReference type="FunFam" id="3.30.565.10:FF:000010">
    <property type="entry name" value="Sensor histidine kinase RcsC"/>
    <property type="match status" value="1"/>
</dbReference>
<dbReference type="Gene3D" id="3.40.50.2300">
    <property type="match status" value="1"/>
</dbReference>
<dbReference type="InterPro" id="IPR003594">
    <property type="entry name" value="HATPase_dom"/>
</dbReference>
<dbReference type="SMART" id="SM00388">
    <property type="entry name" value="HisKA"/>
    <property type="match status" value="1"/>
</dbReference>
<evidence type="ECO:0000256" key="2">
    <source>
        <dbReference type="ARBA" id="ARBA00004651"/>
    </source>
</evidence>
<dbReference type="Proteomes" id="UP000410984">
    <property type="component" value="Unassembled WGS sequence"/>
</dbReference>
<dbReference type="SMART" id="SM00086">
    <property type="entry name" value="PAC"/>
    <property type="match status" value="2"/>
</dbReference>
<keyword evidence="4" id="KW-1003">Cell membrane</keyword>
<dbReference type="RefSeq" id="WP_244612904.1">
    <property type="nucleotide sequence ID" value="NZ_CABFPH010000124.1"/>
</dbReference>
<dbReference type="InterPro" id="IPR000700">
    <property type="entry name" value="PAS-assoc_C"/>
</dbReference>
<comment type="catalytic activity">
    <reaction evidence="1">
        <text>ATP + protein L-histidine = ADP + protein N-phospho-L-histidine.</text>
        <dbReference type="EC" id="2.7.13.3"/>
    </reaction>
</comment>
<dbReference type="PROSITE" id="PS50110">
    <property type="entry name" value="RESPONSE_REGULATORY"/>
    <property type="match status" value="1"/>
</dbReference>
<dbReference type="PANTHER" id="PTHR45339:SF1">
    <property type="entry name" value="HYBRID SIGNAL TRANSDUCTION HISTIDINE KINASE J"/>
    <property type="match status" value="1"/>
</dbReference>
<evidence type="ECO:0000256" key="14">
    <source>
        <dbReference type="PROSITE-ProRule" id="PRU00169"/>
    </source>
</evidence>
<sequence>MFPVPVNETARLADLRRLAIIDTPPQPHFDAVCRLACDLFAVPIATIGFVEADRQWFKASCGLASEGSSRADAFCAHTILSDAPLIVPDAAADPRFADTPLVRAEPHIRFYAGVPLALRPGLRIGTLCLIDTVPRTVSPEQVERLRDLGAIVVAHLHLHESANVHAAELAAQRRNADALARANRALAEREADLRATKDLLRDTIDRMDQGLVVLDAGQRVRVANARMADLLALPPARLQAGATLADLRHDRGEPGDGLTLPPGLCTPPEDGAAPPPVIDWPRPDGAVLEVRRSPLPDGGSVVVCSDVTEHRLAARAIQASERTFRLLAEHTTDIIIWSDLTTARRYVSPSAAAVLGYEPEALLGTRPLDFVHPGEADAYAGILEDLTAGRLARALTTQRYRHRDGHWVWLEISFCLTHDAATGRPDGYVASLRDISERRAMEEALRESDARYRALVEQQLRQAQAHADFTAATSAAILGQLAEGVIVTDRDGRIILVNNAAATIHGTARLDVAPDAYSETYHLFREDGRPYPPEALPLARAVRGEVVREACWLIRRPDGTEIRAVGNAQPLFGASAEQIGAVLTLRDDTARAAAEQSLRDLNATLSERVARRTGEVEAARALAEAASRAKTDFLAAMSHEIRTPLNGVIGYADLLNEEPDLSAAARLHAERIRSAGSALLTIVNDILDFSKIEAGRVEIQAEPFRVSALIEGAFAIVRGSAEAKGLAVNVTLASEVPGWVSGDKARLRQVLLNLLNNAIKFTHRGWVDLSVGASAGPEGQVRLRFAVSDTGVGVPEGRRDRLFQRFSQADASISRDFGGTGLGLAISKSLVDLMAGSIGFDSTEGQGSRFWFEVPLPIVPEDACPDEASAAPVIRTNRRLLLAEDVPLNQDLACLILRAAGHHVDVAGDGAEAVAAVRSKAYDLVLMDVQMPGVDGITATRQIRALDGAAGRVPIVALTANVLPRQVAALRATGMDGHVGKPFRKDALLAAVEHWALRPMAGAARPSIDRIVYEETSSLVGPERMRDMLAMLAEELGQRFGPESVAHHRERIAEDAHAMISATSMIGFSSLSESCREVEEACRSDGAYEHRFEALRARAAETIAEIAALRAA</sequence>
<dbReference type="Gene3D" id="3.30.565.10">
    <property type="entry name" value="Histidine kinase-like ATPase, C-terminal domain"/>
    <property type="match status" value="1"/>
</dbReference>
<evidence type="ECO:0000256" key="1">
    <source>
        <dbReference type="ARBA" id="ARBA00000085"/>
    </source>
</evidence>
<dbReference type="CDD" id="cd00082">
    <property type="entry name" value="HisKA"/>
    <property type="match status" value="1"/>
</dbReference>
<protein>
    <recommendedName>
        <fullName evidence="3">histidine kinase</fullName>
        <ecNumber evidence="3">2.7.13.3</ecNumber>
    </recommendedName>
</protein>
<evidence type="ECO:0000256" key="9">
    <source>
        <dbReference type="ARBA" id="ARBA00022777"/>
    </source>
</evidence>
<keyword evidence="10" id="KW-0067">ATP-binding</keyword>
<dbReference type="InterPro" id="IPR036890">
    <property type="entry name" value="HATPase_C_sf"/>
</dbReference>
<keyword evidence="5 14" id="KW-0597">Phosphoprotein</keyword>
<comment type="subcellular location">
    <subcellularLocation>
        <location evidence="2">Cell membrane</location>
        <topology evidence="2">Multi-pass membrane protein</topology>
    </subcellularLocation>
</comment>
<evidence type="ECO:0000313" key="21">
    <source>
        <dbReference type="Proteomes" id="UP000410984"/>
    </source>
</evidence>
<evidence type="ECO:0000256" key="4">
    <source>
        <dbReference type="ARBA" id="ARBA00022475"/>
    </source>
</evidence>
<dbReference type="InterPro" id="IPR003661">
    <property type="entry name" value="HisK_dim/P_dom"/>
</dbReference>
<dbReference type="PRINTS" id="PR00344">
    <property type="entry name" value="BCTRLSENSOR"/>
</dbReference>
<reference evidence="20 21" key="1">
    <citation type="submission" date="2019-06" db="EMBL/GenBank/DDBJ databases">
        <authorList>
            <person name="Rodrigo-Torres L."/>
            <person name="Arahal R. D."/>
            <person name="Lucena T."/>
        </authorList>
    </citation>
    <scope>NUCLEOTIDE SEQUENCE [LARGE SCALE GENOMIC DNA]</scope>
    <source>
        <strain evidence="20 21">SB0023/3</strain>
    </source>
</reference>
<dbReference type="InterPro" id="IPR001610">
    <property type="entry name" value="PAC"/>
</dbReference>
<keyword evidence="9" id="KW-0418">Kinase</keyword>
<dbReference type="SMART" id="SM00065">
    <property type="entry name" value="GAF"/>
    <property type="match status" value="1"/>
</dbReference>
<dbReference type="Pfam" id="PF12860">
    <property type="entry name" value="PAS_7"/>
    <property type="match status" value="1"/>
</dbReference>
<keyword evidence="7" id="KW-0812">Transmembrane</keyword>
<dbReference type="InterPro" id="IPR001789">
    <property type="entry name" value="Sig_transdc_resp-reg_receiver"/>
</dbReference>
<keyword evidence="15" id="KW-0175">Coiled coil</keyword>
<feature type="domain" description="PAS" evidence="18">
    <location>
        <begin position="320"/>
        <end position="390"/>
    </location>
</feature>
<dbReference type="Pfam" id="PF02518">
    <property type="entry name" value="HATPase_c"/>
    <property type="match status" value="1"/>
</dbReference>
<dbReference type="SUPFAM" id="SSF55785">
    <property type="entry name" value="PYP-like sensor domain (PAS domain)"/>
    <property type="match status" value="3"/>
</dbReference>
<evidence type="ECO:0000256" key="10">
    <source>
        <dbReference type="ARBA" id="ARBA00022840"/>
    </source>
</evidence>
<feature type="coiled-coil region" evidence="15">
    <location>
        <begin position="169"/>
        <end position="199"/>
    </location>
</feature>
<dbReference type="NCBIfam" id="TIGR00229">
    <property type="entry name" value="sensory_box"/>
    <property type="match status" value="2"/>
</dbReference>
<evidence type="ECO:0000256" key="7">
    <source>
        <dbReference type="ARBA" id="ARBA00022692"/>
    </source>
</evidence>
<dbReference type="SUPFAM" id="SSF55874">
    <property type="entry name" value="ATPase domain of HSP90 chaperone/DNA topoisomerase II/histidine kinase"/>
    <property type="match status" value="1"/>
</dbReference>
<feature type="domain" description="Histidine kinase" evidence="16">
    <location>
        <begin position="636"/>
        <end position="858"/>
    </location>
</feature>
<dbReference type="PROSITE" id="PS50109">
    <property type="entry name" value="HIS_KIN"/>
    <property type="match status" value="1"/>
</dbReference>
<dbReference type="PANTHER" id="PTHR45339">
    <property type="entry name" value="HYBRID SIGNAL TRANSDUCTION HISTIDINE KINASE J"/>
    <property type="match status" value="1"/>
</dbReference>
<keyword evidence="6 20" id="KW-0808">Transferase</keyword>
<dbReference type="FunFam" id="1.10.287.130:FF:000004">
    <property type="entry name" value="Ethylene receptor 1"/>
    <property type="match status" value="1"/>
</dbReference>
<dbReference type="Gene3D" id="3.30.450.40">
    <property type="match status" value="1"/>
</dbReference>
<dbReference type="Pfam" id="PF08447">
    <property type="entry name" value="PAS_3"/>
    <property type="match status" value="1"/>
</dbReference>
<feature type="domain" description="PAC" evidence="19">
    <location>
        <begin position="393"/>
        <end position="447"/>
    </location>
</feature>
<evidence type="ECO:0000259" key="17">
    <source>
        <dbReference type="PROSITE" id="PS50110"/>
    </source>
</evidence>
<dbReference type="InterPro" id="IPR036097">
    <property type="entry name" value="HisK_dim/P_sf"/>
</dbReference>
<dbReference type="EC" id="2.7.13.3" evidence="3"/>
<evidence type="ECO:0000256" key="12">
    <source>
        <dbReference type="ARBA" id="ARBA00023012"/>
    </source>
</evidence>
<dbReference type="SMART" id="SM00091">
    <property type="entry name" value="PAS"/>
    <property type="match status" value="3"/>
</dbReference>
<evidence type="ECO:0000256" key="11">
    <source>
        <dbReference type="ARBA" id="ARBA00022989"/>
    </source>
</evidence>
<dbReference type="AlphaFoldDB" id="A0A509EK31"/>
<dbReference type="Gene3D" id="1.10.287.130">
    <property type="match status" value="1"/>
</dbReference>
<evidence type="ECO:0000256" key="3">
    <source>
        <dbReference type="ARBA" id="ARBA00012438"/>
    </source>
</evidence>
<feature type="domain" description="PAS" evidence="18">
    <location>
        <begin position="470"/>
        <end position="545"/>
    </location>
</feature>
<dbReference type="InterPro" id="IPR005467">
    <property type="entry name" value="His_kinase_dom"/>
</dbReference>
<dbReference type="InterPro" id="IPR036641">
    <property type="entry name" value="HPT_dom_sf"/>
</dbReference>
<feature type="domain" description="PAC" evidence="19">
    <location>
        <begin position="548"/>
        <end position="600"/>
    </location>
</feature>